<name>A0A7R9AYT5_TIMSH</name>
<comment type="subcellular location">
    <subcellularLocation>
        <location evidence="1">Endoplasmic reticulum</location>
    </subcellularLocation>
</comment>
<dbReference type="Gene3D" id="3.40.50.11340">
    <property type="match status" value="1"/>
</dbReference>
<dbReference type="GO" id="GO:0005783">
    <property type="term" value="C:endoplasmic reticulum"/>
    <property type="evidence" value="ECO:0007669"/>
    <property type="project" value="UniProtKB-SubCell"/>
</dbReference>
<comment type="catalytic activity">
    <reaction evidence="12">
        <text>L-seryl-[protein] + GDP-beta-L-fucose = 3-O-(alpha-L-fucosyl)-L-seryl-[protein] + GDP + H(+)</text>
        <dbReference type="Rhea" id="RHEA:63644"/>
        <dbReference type="Rhea" id="RHEA-COMP:9863"/>
        <dbReference type="Rhea" id="RHEA-COMP:17914"/>
        <dbReference type="ChEBI" id="CHEBI:15378"/>
        <dbReference type="ChEBI" id="CHEBI:29999"/>
        <dbReference type="ChEBI" id="CHEBI:57273"/>
        <dbReference type="ChEBI" id="CHEBI:58189"/>
        <dbReference type="ChEBI" id="CHEBI:189632"/>
        <dbReference type="EC" id="2.4.1.221"/>
    </reaction>
    <physiologicalReaction direction="left-to-right" evidence="12">
        <dbReference type="Rhea" id="RHEA:63645"/>
    </physiologicalReaction>
</comment>
<dbReference type="PANTHER" id="PTHR13398:SF0">
    <property type="entry name" value="GDP-FUCOSE PROTEIN O-FUCOSYLTRANSFERASE 2"/>
    <property type="match status" value="1"/>
</dbReference>
<dbReference type="InterPro" id="IPR019378">
    <property type="entry name" value="GDP-Fuc_O-FucTrfase"/>
</dbReference>
<comment type="similarity">
    <text evidence="8">Belongs to the glycosyltransferase 68 family.</text>
</comment>
<dbReference type="Pfam" id="PF10250">
    <property type="entry name" value="O-FucT"/>
    <property type="match status" value="1"/>
</dbReference>
<evidence type="ECO:0000313" key="13">
    <source>
        <dbReference type="EMBL" id="CAD7263035.1"/>
    </source>
</evidence>
<reference evidence="13" key="1">
    <citation type="submission" date="2020-11" db="EMBL/GenBank/DDBJ databases">
        <authorList>
            <person name="Tran Van P."/>
        </authorList>
    </citation>
    <scope>NUCLEOTIDE SEQUENCE</scope>
</reference>
<evidence type="ECO:0000256" key="10">
    <source>
        <dbReference type="ARBA" id="ARBA00033083"/>
    </source>
</evidence>
<evidence type="ECO:0000256" key="11">
    <source>
        <dbReference type="ARBA" id="ARBA00047273"/>
    </source>
</evidence>
<evidence type="ECO:0000256" key="8">
    <source>
        <dbReference type="ARBA" id="ARBA00025803"/>
    </source>
</evidence>
<dbReference type="CDD" id="cd11298">
    <property type="entry name" value="O-FucT-2"/>
    <property type="match status" value="1"/>
</dbReference>
<evidence type="ECO:0000256" key="7">
    <source>
        <dbReference type="ARBA" id="ARBA00023277"/>
    </source>
</evidence>
<evidence type="ECO:0000256" key="3">
    <source>
        <dbReference type="ARBA" id="ARBA00012196"/>
    </source>
</evidence>
<accession>A0A7R9AYT5</accession>
<dbReference type="InterPro" id="IPR045130">
    <property type="entry name" value="OFUT2-like"/>
</dbReference>
<dbReference type="EC" id="2.4.1.221" evidence="3"/>
<evidence type="ECO:0000256" key="1">
    <source>
        <dbReference type="ARBA" id="ARBA00004240"/>
    </source>
</evidence>
<evidence type="ECO:0000256" key="5">
    <source>
        <dbReference type="ARBA" id="ARBA00022824"/>
    </source>
</evidence>
<keyword evidence="7" id="KW-0119">Carbohydrate metabolism</keyword>
<keyword evidence="6" id="KW-0294">Fucose metabolism</keyword>
<keyword evidence="5" id="KW-0256">Endoplasmic reticulum</keyword>
<dbReference type="AlphaFoldDB" id="A0A7R9AYT5"/>
<dbReference type="PANTHER" id="PTHR13398">
    <property type="entry name" value="GDP-FUCOSE PROTEIN O-FUCOSYLTRANSFERASE 2"/>
    <property type="match status" value="1"/>
</dbReference>
<evidence type="ECO:0000256" key="6">
    <source>
        <dbReference type="ARBA" id="ARBA00023253"/>
    </source>
</evidence>
<gene>
    <name evidence="13" type="ORF">TSIB3V08_LOCUS7126</name>
</gene>
<proteinExistence type="inferred from homology"/>
<dbReference type="Gene3D" id="3.40.50.11350">
    <property type="match status" value="1"/>
</dbReference>
<keyword evidence="4" id="KW-0808">Transferase</keyword>
<protein>
    <recommendedName>
        <fullName evidence="9">GDP-fucose protein O-fucosyltransferase 2</fullName>
        <ecNumber evidence="3">2.4.1.221</ecNumber>
    </recommendedName>
    <alternativeName>
        <fullName evidence="10">Peptide-O-fucosyltransferase 2</fullName>
    </alternativeName>
</protein>
<comment type="catalytic activity">
    <reaction evidence="11">
        <text>L-threonyl-[protein] + GDP-beta-L-fucose = 3-O-(alpha-L-fucosyl)-L-threonyl-[protein] + GDP + H(+)</text>
        <dbReference type="Rhea" id="RHEA:70491"/>
        <dbReference type="Rhea" id="RHEA-COMP:11060"/>
        <dbReference type="Rhea" id="RHEA-COMP:17915"/>
        <dbReference type="ChEBI" id="CHEBI:15378"/>
        <dbReference type="ChEBI" id="CHEBI:30013"/>
        <dbReference type="ChEBI" id="CHEBI:57273"/>
        <dbReference type="ChEBI" id="CHEBI:58189"/>
        <dbReference type="ChEBI" id="CHEBI:189631"/>
        <dbReference type="EC" id="2.4.1.221"/>
    </reaction>
    <physiologicalReaction direction="left-to-right" evidence="11">
        <dbReference type="Rhea" id="RHEA:70492"/>
    </physiologicalReaction>
</comment>
<organism evidence="13">
    <name type="scientific">Timema shepardi</name>
    <name type="common">Walking stick</name>
    <dbReference type="NCBI Taxonomy" id="629360"/>
    <lineage>
        <taxon>Eukaryota</taxon>
        <taxon>Metazoa</taxon>
        <taxon>Ecdysozoa</taxon>
        <taxon>Arthropoda</taxon>
        <taxon>Hexapoda</taxon>
        <taxon>Insecta</taxon>
        <taxon>Pterygota</taxon>
        <taxon>Neoptera</taxon>
        <taxon>Polyneoptera</taxon>
        <taxon>Phasmatodea</taxon>
        <taxon>Timematodea</taxon>
        <taxon>Timematoidea</taxon>
        <taxon>Timematidae</taxon>
        <taxon>Timema</taxon>
    </lineage>
</organism>
<evidence type="ECO:0000256" key="4">
    <source>
        <dbReference type="ARBA" id="ARBA00022679"/>
    </source>
</evidence>
<dbReference type="EMBL" id="OC003252">
    <property type="protein sequence ID" value="CAD7263035.1"/>
    <property type="molecule type" value="Genomic_DNA"/>
</dbReference>
<dbReference type="GO" id="GO:0046922">
    <property type="term" value="F:peptide-O-fucosyltransferase activity"/>
    <property type="evidence" value="ECO:0007669"/>
    <property type="project" value="UniProtKB-EC"/>
</dbReference>
<evidence type="ECO:0000256" key="9">
    <source>
        <dbReference type="ARBA" id="ARBA00026232"/>
    </source>
</evidence>
<evidence type="ECO:0000256" key="12">
    <source>
        <dbReference type="ARBA" id="ARBA00048647"/>
    </source>
</evidence>
<evidence type="ECO:0000256" key="2">
    <source>
        <dbReference type="ARBA" id="ARBA00004922"/>
    </source>
</evidence>
<sequence length="389" mass="44924">MKNLVARKPYADIGLLTSALIYPPTTCGRPDRDFKGFQYILYDVNPLEGFNLRRDVYMRYAVLARRLQQNGDNWHLVLPPWGNLYHWQSRDVGSQTQLPWSLFFDIPSLQAFAPVLEMHSFFQEYKKTVFDQVFVLQHFKDSFENGIWEEKFEIQNCPTQLPNRYSVIRPWYKTRDGVLCSSQTRDGVLCSSQTRDGLLCSSQTRDGLLCSSQARDGLFWGYSNMSAERVQCLSFHGRVSQLETVLRQHCNTVRTVVFDHAEVALHDTFGDRTYWNARRSMRFNLALHELAAQFRREYLNSTDEVDGTVREFNWTIEKPMEGTRGGPFLSVHLRRKDFLWGRPKDIPSLKSASVQIDKLLRGLALVKAFIATDAPQEGTNMSSSYTGIT</sequence>
<comment type="pathway">
    <text evidence="2">Protein modification; protein glycosylation.</text>
</comment>
<dbReference type="GO" id="GO:0006004">
    <property type="term" value="P:fucose metabolic process"/>
    <property type="evidence" value="ECO:0007669"/>
    <property type="project" value="UniProtKB-KW"/>
</dbReference>